<dbReference type="PROSITE" id="PS50977">
    <property type="entry name" value="HTH_TETR_2"/>
    <property type="match status" value="1"/>
</dbReference>
<organism evidence="4 5">
    <name type="scientific">Nocardia albiluteola</name>
    <dbReference type="NCBI Taxonomy" id="2842303"/>
    <lineage>
        <taxon>Bacteria</taxon>
        <taxon>Bacillati</taxon>
        <taxon>Actinomycetota</taxon>
        <taxon>Actinomycetes</taxon>
        <taxon>Mycobacteriales</taxon>
        <taxon>Nocardiaceae</taxon>
        <taxon>Nocardia</taxon>
    </lineage>
</organism>
<dbReference type="InterPro" id="IPR050109">
    <property type="entry name" value="HTH-type_TetR-like_transc_reg"/>
</dbReference>
<evidence type="ECO:0000256" key="2">
    <source>
        <dbReference type="PROSITE-ProRule" id="PRU00335"/>
    </source>
</evidence>
<dbReference type="Gene3D" id="1.10.357.10">
    <property type="entry name" value="Tetracycline Repressor, domain 2"/>
    <property type="match status" value="1"/>
</dbReference>
<dbReference type="Proteomes" id="UP000733379">
    <property type="component" value="Unassembled WGS sequence"/>
</dbReference>
<feature type="domain" description="HTH tetR-type" evidence="3">
    <location>
        <begin position="12"/>
        <end position="72"/>
    </location>
</feature>
<dbReference type="Pfam" id="PF00440">
    <property type="entry name" value="TetR_N"/>
    <property type="match status" value="1"/>
</dbReference>
<name>A0ABS6AUM6_9NOCA</name>
<dbReference type="Pfam" id="PF14246">
    <property type="entry name" value="TetR_C_7"/>
    <property type="match status" value="1"/>
</dbReference>
<evidence type="ECO:0000313" key="5">
    <source>
        <dbReference type="Proteomes" id="UP000733379"/>
    </source>
</evidence>
<dbReference type="InterPro" id="IPR009057">
    <property type="entry name" value="Homeodomain-like_sf"/>
</dbReference>
<dbReference type="InterPro" id="IPR001647">
    <property type="entry name" value="HTH_TetR"/>
</dbReference>
<proteinExistence type="predicted"/>
<gene>
    <name evidence="4" type="ORF">KO481_09345</name>
</gene>
<protein>
    <submittedName>
        <fullName evidence="4">TetR/AcrR family transcriptional regulator</fullName>
    </submittedName>
</protein>
<dbReference type="RefSeq" id="WP_215916561.1">
    <property type="nucleotide sequence ID" value="NZ_JAHKNI010000002.1"/>
</dbReference>
<keyword evidence="5" id="KW-1185">Reference proteome</keyword>
<keyword evidence="1 2" id="KW-0238">DNA-binding</keyword>
<dbReference type="SUPFAM" id="SSF48498">
    <property type="entry name" value="Tetracyclin repressor-like, C-terminal domain"/>
    <property type="match status" value="1"/>
</dbReference>
<dbReference type="InterPro" id="IPR039536">
    <property type="entry name" value="TetR_C_Proteobacteria"/>
</dbReference>
<evidence type="ECO:0000313" key="4">
    <source>
        <dbReference type="EMBL" id="MBU3061727.1"/>
    </source>
</evidence>
<accession>A0ABS6AUM6</accession>
<dbReference type="EMBL" id="JAHKNI010000002">
    <property type="protein sequence ID" value="MBU3061727.1"/>
    <property type="molecule type" value="Genomic_DNA"/>
</dbReference>
<dbReference type="PRINTS" id="PR00455">
    <property type="entry name" value="HTHTETR"/>
</dbReference>
<feature type="DNA-binding region" description="H-T-H motif" evidence="2">
    <location>
        <begin position="35"/>
        <end position="54"/>
    </location>
</feature>
<dbReference type="SUPFAM" id="SSF46689">
    <property type="entry name" value="Homeodomain-like"/>
    <property type="match status" value="1"/>
</dbReference>
<evidence type="ECO:0000259" key="3">
    <source>
        <dbReference type="PROSITE" id="PS50977"/>
    </source>
</evidence>
<dbReference type="PANTHER" id="PTHR30055:SF146">
    <property type="entry name" value="HTH-TYPE TRANSCRIPTIONAL DUAL REGULATOR CECR"/>
    <property type="match status" value="1"/>
</dbReference>
<reference evidence="4 5" key="1">
    <citation type="submission" date="2021-06" db="EMBL/GenBank/DDBJ databases">
        <title>Actinomycetes sequencing.</title>
        <authorList>
            <person name="Shan Q."/>
        </authorList>
    </citation>
    <scope>NUCLEOTIDE SEQUENCE [LARGE SCALE GENOMIC DNA]</scope>
    <source>
        <strain evidence="4 5">NEAU-G5</strain>
    </source>
</reference>
<dbReference type="PANTHER" id="PTHR30055">
    <property type="entry name" value="HTH-TYPE TRANSCRIPTIONAL REGULATOR RUTR"/>
    <property type="match status" value="1"/>
</dbReference>
<comment type="caution">
    <text evidence="4">The sequence shown here is derived from an EMBL/GenBank/DDBJ whole genome shotgun (WGS) entry which is preliminary data.</text>
</comment>
<sequence>MSSARGRGRPRGSSGAELLTIARNEFVRHGFDRATMDAVAANSGVSKQTLYRTYRSKDLLFAAVVRDWVDRGYDALRPHALALLNSTDIVGDLYRLATVLQAGILSAEVMQMRTLVATQAASFPDVARDYVARSWNRNINTLAEVLAELTERGELRIEHPRVAAEQFVWLAIGAPLNRLSLCGDRIHDDDLSLVAREAVATFLGRYRTESPRGLPQP</sequence>
<evidence type="ECO:0000256" key="1">
    <source>
        <dbReference type="ARBA" id="ARBA00023125"/>
    </source>
</evidence>
<dbReference type="InterPro" id="IPR036271">
    <property type="entry name" value="Tet_transcr_reg_TetR-rel_C_sf"/>
</dbReference>